<evidence type="ECO:0000256" key="7">
    <source>
        <dbReference type="SAM" id="Coils"/>
    </source>
</evidence>
<keyword evidence="10" id="KW-1185">Reference proteome</keyword>
<evidence type="ECO:0000256" key="6">
    <source>
        <dbReference type="ARBA" id="ARBA00022859"/>
    </source>
</evidence>
<evidence type="ECO:0000313" key="10">
    <source>
        <dbReference type="Proteomes" id="UP000016922"/>
    </source>
</evidence>
<reference evidence="9 10" key="1">
    <citation type="journal article" date="2013" name="BMC Genomics">
        <title>Genomics-driven discovery of the pneumocandin biosynthetic gene cluster in the fungus Glarea lozoyensis.</title>
        <authorList>
            <person name="Chen L."/>
            <person name="Yue Q."/>
            <person name="Zhang X."/>
            <person name="Xiang M."/>
            <person name="Wang C."/>
            <person name="Li S."/>
            <person name="Che Y."/>
            <person name="Ortiz-Lopez F.J."/>
            <person name="Bills G.F."/>
            <person name="Liu X."/>
            <person name="An Z."/>
        </authorList>
    </citation>
    <scope>NUCLEOTIDE SEQUENCE [LARGE SCALE GENOMIC DNA]</scope>
    <source>
        <strain evidence="10">ATCC 20868 / MF5171</strain>
    </source>
</reference>
<protein>
    <recommendedName>
        <fullName evidence="8">RZ-type domain-containing protein</fullName>
    </recommendedName>
</protein>
<evidence type="ECO:0000313" key="9">
    <source>
        <dbReference type="EMBL" id="EPE32161.1"/>
    </source>
</evidence>
<evidence type="ECO:0000259" key="8">
    <source>
        <dbReference type="PROSITE" id="PS51981"/>
    </source>
</evidence>
<dbReference type="PROSITE" id="PS51981">
    <property type="entry name" value="ZF_RZ"/>
    <property type="match status" value="1"/>
</dbReference>
<gene>
    <name evidence="9" type="ORF">GLAREA_07294</name>
</gene>
<dbReference type="GeneID" id="19466347"/>
<keyword evidence="6" id="KW-0391">Immunity</keyword>
<dbReference type="RefSeq" id="XP_008080173.1">
    <property type="nucleotide sequence ID" value="XM_008081982.1"/>
</dbReference>
<dbReference type="KEGG" id="glz:GLAREA_07294"/>
<evidence type="ECO:0000256" key="1">
    <source>
        <dbReference type="ARBA" id="ARBA00004496"/>
    </source>
</evidence>
<dbReference type="InterPro" id="IPR046439">
    <property type="entry name" value="ZF_RZ_dom"/>
</dbReference>
<evidence type="ECO:0000256" key="5">
    <source>
        <dbReference type="ARBA" id="ARBA00022833"/>
    </source>
</evidence>
<dbReference type="HOGENOM" id="CLU_037218_0_0_1"/>
<evidence type="ECO:0000256" key="2">
    <source>
        <dbReference type="ARBA" id="ARBA00022490"/>
    </source>
</evidence>
<accession>S3DJE3</accession>
<feature type="domain" description="RZ-type" evidence="8">
    <location>
        <begin position="365"/>
        <end position="440"/>
    </location>
</feature>
<dbReference type="EMBL" id="KE145359">
    <property type="protein sequence ID" value="EPE32161.1"/>
    <property type="molecule type" value="Genomic_DNA"/>
</dbReference>
<keyword evidence="4" id="KW-0863">Zinc-finger</keyword>
<dbReference type="Proteomes" id="UP000016922">
    <property type="component" value="Unassembled WGS sequence"/>
</dbReference>
<dbReference type="AlphaFoldDB" id="S3DJE3"/>
<keyword evidence="7" id="KW-0175">Coiled coil</keyword>
<organism evidence="9 10">
    <name type="scientific">Glarea lozoyensis (strain ATCC 20868 / MF5171)</name>
    <dbReference type="NCBI Taxonomy" id="1116229"/>
    <lineage>
        <taxon>Eukaryota</taxon>
        <taxon>Fungi</taxon>
        <taxon>Dikarya</taxon>
        <taxon>Ascomycota</taxon>
        <taxon>Pezizomycotina</taxon>
        <taxon>Leotiomycetes</taxon>
        <taxon>Helotiales</taxon>
        <taxon>Helotiaceae</taxon>
        <taxon>Glarea</taxon>
    </lineage>
</organism>
<dbReference type="OMA" id="CKRPVRQ"/>
<comment type="subcellular location">
    <subcellularLocation>
        <location evidence="1">Cytoplasm</location>
    </subcellularLocation>
</comment>
<name>S3DJE3_GLAL2</name>
<sequence length="440" mass="48641">MKTYAVIDPSDSPIVVLGYGHFFTADSLDGVLGMAEVYDVDGHGHFIGLKDMSGQLAHLVPRCPDCQCPVRQFATNRYNRVINRAVIDEMSKRFLTTGKDDLRRLADELAELEKSLEATREEIVQSVRQAKAHVTSSFTQAEISKVTGVLQKRHNESRKIEGRIKTWRNSVADQHQPAKKLHDATVQAARRAAVVHASLDLILDDLSLMEMAPVLPSDRRVTMGGQMLQIKSKCLILNDKFIIAQALKALSNSKSIKMPGGSPALLAIPFFESCKAFIGECHVENLPKLLVEASLFYASIARCFESFCNTDKIDLRTSTAYIAKAKQLFEEASEVCKQPFHNAQSLRDTVEVSIRLMRRQWYDEVTADELNAIKNTMVQGSQGIASHSGHWYNCKNGHPFAIGECGMPMEQARCPECGAAVGGQNNTPAGGVTRATQMED</sequence>
<keyword evidence="5" id="KW-0862">Zinc</keyword>
<evidence type="ECO:0000256" key="4">
    <source>
        <dbReference type="ARBA" id="ARBA00022771"/>
    </source>
</evidence>
<dbReference type="GO" id="GO:0008270">
    <property type="term" value="F:zinc ion binding"/>
    <property type="evidence" value="ECO:0007669"/>
    <property type="project" value="UniProtKB-KW"/>
</dbReference>
<keyword evidence="3" id="KW-0479">Metal-binding</keyword>
<evidence type="ECO:0000256" key="3">
    <source>
        <dbReference type="ARBA" id="ARBA00022723"/>
    </source>
</evidence>
<dbReference type="eggNOG" id="KOG1807">
    <property type="taxonomic scope" value="Eukaryota"/>
</dbReference>
<dbReference type="Pfam" id="PF20173">
    <property type="entry name" value="ZnF_RZ-type"/>
    <property type="match status" value="1"/>
</dbReference>
<dbReference type="OrthoDB" id="2423195at2759"/>
<feature type="coiled-coil region" evidence="7">
    <location>
        <begin position="95"/>
        <end position="129"/>
    </location>
</feature>
<dbReference type="GO" id="GO:0002376">
    <property type="term" value="P:immune system process"/>
    <property type="evidence" value="ECO:0007669"/>
    <property type="project" value="UniProtKB-KW"/>
</dbReference>
<proteinExistence type="predicted"/>
<keyword evidence="2" id="KW-0963">Cytoplasm</keyword>
<dbReference type="GO" id="GO:0005737">
    <property type="term" value="C:cytoplasm"/>
    <property type="evidence" value="ECO:0007669"/>
    <property type="project" value="UniProtKB-SubCell"/>
</dbReference>